<dbReference type="OrthoDB" id="5396681at2759"/>
<evidence type="ECO:0000313" key="7">
    <source>
        <dbReference type="Proteomes" id="UP000824998"/>
    </source>
</evidence>
<evidence type="ECO:0000256" key="2">
    <source>
        <dbReference type="ARBA" id="ARBA00022692"/>
    </source>
</evidence>
<evidence type="ECO:0000313" key="6">
    <source>
        <dbReference type="EMBL" id="KAG9229025.1"/>
    </source>
</evidence>
<keyword evidence="3 5" id="KW-1133">Transmembrane helix</keyword>
<name>A0A9P7Y9N4_9HELO</name>
<feature type="transmembrane region" description="Helical" evidence="5">
    <location>
        <begin position="185"/>
        <end position="206"/>
    </location>
</feature>
<comment type="subcellular location">
    <subcellularLocation>
        <location evidence="1">Membrane</location>
        <topology evidence="1">Multi-pass membrane protein</topology>
    </subcellularLocation>
</comment>
<dbReference type="GO" id="GO:0016020">
    <property type="term" value="C:membrane"/>
    <property type="evidence" value="ECO:0007669"/>
    <property type="project" value="UniProtKB-SubCell"/>
</dbReference>
<comment type="caution">
    <text evidence="6">The sequence shown here is derived from an EMBL/GenBank/DDBJ whole genome shotgun (WGS) entry which is preliminary data.</text>
</comment>
<evidence type="ECO:0000256" key="4">
    <source>
        <dbReference type="ARBA" id="ARBA00023136"/>
    </source>
</evidence>
<dbReference type="InterPro" id="IPR045863">
    <property type="entry name" value="CorA_TM1_TM2"/>
</dbReference>
<dbReference type="Gene3D" id="1.20.58.340">
    <property type="entry name" value="Magnesium transport protein CorA, transmembrane region"/>
    <property type="match status" value="1"/>
</dbReference>
<organism evidence="6 7">
    <name type="scientific">Amylocarpus encephaloides</name>
    <dbReference type="NCBI Taxonomy" id="45428"/>
    <lineage>
        <taxon>Eukaryota</taxon>
        <taxon>Fungi</taxon>
        <taxon>Dikarya</taxon>
        <taxon>Ascomycota</taxon>
        <taxon>Pezizomycotina</taxon>
        <taxon>Leotiomycetes</taxon>
        <taxon>Helotiales</taxon>
        <taxon>Helotiales incertae sedis</taxon>
        <taxon>Amylocarpus</taxon>
    </lineage>
</organism>
<evidence type="ECO:0000256" key="1">
    <source>
        <dbReference type="ARBA" id="ARBA00004141"/>
    </source>
</evidence>
<dbReference type="AlphaFoldDB" id="A0A9P7Y9N4"/>
<feature type="transmembrane region" description="Helical" evidence="5">
    <location>
        <begin position="142"/>
        <end position="165"/>
    </location>
</feature>
<sequence>DIVLILEFSRPEDYKDGYKTLTQLQYLQERILPLTARFETSLSTLTELLLLTQTFTENGHFDKEMSRGFKNSLRGYGVKYRAHGTSLALLSARAQGLIKLASTRRDSVRGDCLTLNLKNQATSVDINHNMLLLTKDTVDDSATVRVVTLVTLIYLPASFISSLLGMNLFSFQGTDGKGFQVSQQFWIFIVLSVPLTILTVGSWFYISYKRRRNKALQEAALKDQHPGIEV</sequence>
<reference evidence="6" key="1">
    <citation type="journal article" date="2021" name="IMA Fungus">
        <title>Genomic characterization of three marine fungi, including Emericellopsis atlantica sp. nov. with signatures of a generalist lifestyle and marine biomass degradation.</title>
        <authorList>
            <person name="Hagestad O.C."/>
            <person name="Hou L."/>
            <person name="Andersen J.H."/>
            <person name="Hansen E.H."/>
            <person name="Altermark B."/>
            <person name="Li C."/>
            <person name="Kuhnert E."/>
            <person name="Cox R.J."/>
            <person name="Crous P.W."/>
            <person name="Spatafora J.W."/>
            <person name="Lail K."/>
            <person name="Amirebrahimi M."/>
            <person name="Lipzen A."/>
            <person name="Pangilinan J."/>
            <person name="Andreopoulos W."/>
            <person name="Hayes R.D."/>
            <person name="Ng V."/>
            <person name="Grigoriev I.V."/>
            <person name="Jackson S.A."/>
            <person name="Sutton T.D.S."/>
            <person name="Dobson A.D.W."/>
            <person name="Rama T."/>
        </authorList>
    </citation>
    <scope>NUCLEOTIDE SEQUENCE</scope>
    <source>
        <strain evidence="6">TRa018bII</strain>
    </source>
</reference>
<keyword evidence="7" id="KW-1185">Reference proteome</keyword>
<dbReference type="SUPFAM" id="SSF144083">
    <property type="entry name" value="Magnesium transport protein CorA, transmembrane region"/>
    <property type="match status" value="1"/>
</dbReference>
<evidence type="ECO:0000256" key="5">
    <source>
        <dbReference type="SAM" id="Phobius"/>
    </source>
</evidence>
<evidence type="ECO:0000256" key="3">
    <source>
        <dbReference type="ARBA" id="ARBA00022989"/>
    </source>
</evidence>
<accession>A0A9P7Y9N4</accession>
<feature type="non-terminal residue" evidence="6">
    <location>
        <position position="1"/>
    </location>
</feature>
<dbReference type="EMBL" id="MU251825">
    <property type="protein sequence ID" value="KAG9229025.1"/>
    <property type="molecule type" value="Genomic_DNA"/>
</dbReference>
<dbReference type="Proteomes" id="UP000824998">
    <property type="component" value="Unassembled WGS sequence"/>
</dbReference>
<gene>
    <name evidence="6" type="ORF">BJ875DRAFT_388208</name>
</gene>
<keyword evidence="4 5" id="KW-0472">Membrane</keyword>
<proteinExistence type="predicted"/>
<keyword evidence="2 5" id="KW-0812">Transmembrane</keyword>
<protein>
    <submittedName>
        <fullName evidence="6">Uncharacterized protein</fullName>
    </submittedName>
</protein>